<dbReference type="InterPro" id="IPR015856">
    <property type="entry name" value="ABC_transpr_CbiO/EcfA_su"/>
</dbReference>
<dbReference type="CDD" id="cd03225">
    <property type="entry name" value="ABC_cobalt_CbiO_domain1"/>
    <property type="match status" value="1"/>
</dbReference>
<dbReference type="GO" id="GO:0042626">
    <property type="term" value="F:ATPase-coupled transmembrane transporter activity"/>
    <property type="evidence" value="ECO:0007669"/>
    <property type="project" value="TreeGrafter"/>
</dbReference>
<dbReference type="Pfam" id="PF00005">
    <property type="entry name" value="ABC_tran"/>
    <property type="match status" value="1"/>
</dbReference>
<dbReference type="SUPFAM" id="SSF52540">
    <property type="entry name" value="P-loop containing nucleoside triphosphate hydrolases"/>
    <property type="match status" value="1"/>
</dbReference>
<dbReference type="EC" id="3.6.3.-" evidence="9"/>
<keyword evidence="3" id="KW-1003">Cell membrane</keyword>
<dbReference type="InterPro" id="IPR003439">
    <property type="entry name" value="ABC_transporter-like_ATP-bd"/>
</dbReference>
<dbReference type="GO" id="GO:0016887">
    <property type="term" value="F:ATP hydrolysis activity"/>
    <property type="evidence" value="ECO:0007669"/>
    <property type="project" value="InterPro"/>
</dbReference>
<dbReference type="InterPro" id="IPR027417">
    <property type="entry name" value="P-loop_NTPase"/>
</dbReference>
<name>A0A380P3L3_WEIVI</name>
<organism evidence="9 10">
    <name type="scientific">Weissella viridescens</name>
    <name type="common">Lactobacillus viridescens</name>
    <dbReference type="NCBI Taxonomy" id="1629"/>
    <lineage>
        <taxon>Bacteria</taxon>
        <taxon>Bacillati</taxon>
        <taxon>Bacillota</taxon>
        <taxon>Bacilli</taxon>
        <taxon>Lactobacillales</taxon>
        <taxon>Lactobacillaceae</taxon>
        <taxon>Weissella</taxon>
    </lineage>
</organism>
<evidence type="ECO:0000256" key="4">
    <source>
        <dbReference type="ARBA" id="ARBA00022741"/>
    </source>
</evidence>
<evidence type="ECO:0000256" key="3">
    <source>
        <dbReference type="ARBA" id="ARBA00022475"/>
    </source>
</evidence>
<keyword evidence="6" id="KW-1278">Translocase</keyword>
<dbReference type="InterPro" id="IPR050095">
    <property type="entry name" value="ECF_ABC_transporter_ATP-bd"/>
</dbReference>
<gene>
    <name evidence="9" type="primary">ykoD_2</name>
    <name evidence="9" type="ORF">NCTC13645_01724</name>
</gene>
<dbReference type="PANTHER" id="PTHR43553:SF19">
    <property type="entry name" value="HMP_THIAMINE IMPORT ATP-BINDING PROTEIN YKOD-RELATED"/>
    <property type="match status" value="1"/>
</dbReference>
<evidence type="ECO:0000256" key="7">
    <source>
        <dbReference type="ARBA" id="ARBA00023136"/>
    </source>
</evidence>
<protein>
    <submittedName>
        <fullName evidence="9">HMP/thiamine import ATP-binding protein YkoD</fullName>
        <ecNumber evidence="9">3.6.3.-</ecNumber>
    </submittedName>
</protein>
<evidence type="ECO:0000256" key="2">
    <source>
        <dbReference type="ARBA" id="ARBA00022448"/>
    </source>
</evidence>
<accession>A0A380P3L3</accession>
<evidence type="ECO:0000256" key="5">
    <source>
        <dbReference type="ARBA" id="ARBA00022840"/>
    </source>
</evidence>
<keyword evidence="4" id="KW-0547">Nucleotide-binding</keyword>
<dbReference type="Proteomes" id="UP000254621">
    <property type="component" value="Unassembled WGS sequence"/>
</dbReference>
<keyword evidence="5 9" id="KW-0067">ATP-binding</keyword>
<dbReference type="STRING" id="1629.IV50_GL000426"/>
<comment type="similarity">
    <text evidence="1">Belongs to the ABC transporter superfamily.</text>
</comment>
<keyword evidence="2" id="KW-0813">Transport</keyword>
<evidence type="ECO:0000313" key="9">
    <source>
        <dbReference type="EMBL" id="SUP59467.1"/>
    </source>
</evidence>
<feature type="domain" description="ABC transporter" evidence="8">
    <location>
        <begin position="21"/>
        <end position="152"/>
    </location>
</feature>
<reference evidence="9 10" key="1">
    <citation type="submission" date="2018-06" db="EMBL/GenBank/DDBJ databases">
        <authorList>
            <consortium name="Pathogen Informatics"/>
            <person name="Doyle S."/>
        </authorList>
    </citation>
    <scope>NUCLEOTIDE SEQUENCE [LARGE SCALE GENOMIC DNA]</scope>
    <source>
        <strain evidence="9 10">NCTC13645</strain>
    </source>
</reference>
<evidence type="ECO:0000256" key="6">
    <source>
        <dbReference type="ARBA" id="ARBA00022967"/>
    </source>
</evidence>
<dbReference type="AlphaFoldDB" id="A0A380P3L3"/>
<sequence>MTKLAVENFSFRYREDGPEDLKQINWAPTPGSFNLLIGSSGSGKSTLLKAMTGLLPQFGGAITTGQITLDDLPIATVAPFERAKRFALLFQNPSRQFAMATPADQITFALENIQTDASLIPEQVATALAAVDISTLANQKLMTLSGGEKQKLR</sequence>
<proteinExistence type="inferred from homology"/>
<dbReference type="GO" id="GO:0005524">
    <property type="term" value="F:ATP binding"/>
    <property type="evidence" value="ECO:0007669"/>
    <property type="project" value="UniProtKB-KW"/>
</dbReference>
<dbReference type="EMBL" id="UHIV01000004">
    <property type="protein sequence ID" value="SUP59467.1"/>
    <property type="molecule type" value="Genomic_DNA"/>
</dbReference>
<dbReference type="Gene3D" id="3.40.50.300">
    <property type="entry name" value="P-loop containing nucleotide triphosphate hydrolases"/>
    <property type="match status" value="1"/>
</dbReference>
<dbReference type="GO" id="GO:0043190">
    <property type="term" value="C:ATP-binding cassette (ABC) transporter complex"/>
    <property type="evidence" value="ECO:0007669"/>
    <property type="project" value="TreeGrafter"/>
</dbReference>
<keyword evidence="7" id="KW-0472">Membrane</keyword>
<dbReference type="PANTHER" id="PTHR43553">
    <property type="entry name" value="HEAVY METAL TRANSPORTER"/>
    <property type="match status" value="1"/>
</dbReference>
<evidence type="ECO:0000256" key="1">
    <source>
        <dbReference type="ARBA" id="ARBA00005417"/>
    </source>
</evidence>
<keyword evidence="9" id="KW-0378">Hydrolase</keyword>
<evidence type="ECO:0000259" key="8">
    <source>
        <dbReference type="Pfam" id="PF00005"/>
    </source>
</evidence>
<evidence type="ECO:0000313" key="10">
    <source>
        <dbReference type="Proteomes" id="UP000254621"/>
    </source>
</evidence>